<evidence type="ECO:0000256" key="3">
    <source>
        <dbReference type="ARBA" id="ARBA00023015"/>
    </source>
</evidence>
<evidence type="ECO:0000259" key="6">
    <source>
        <dbReference type="PROSITE" id="PS50931"/>
    </source>
</evidence>
<dbReference type="PROSITE" id="PS50931">
    <property type="entry name" value="HTH_LYSR"/>
    <property type="match status" value="1"/>
</dbReference>
<dbReference type="InterPro" id="IPR036390">
    <property type="entry name" value="WH_DNA-bd_sf"/>
</dbReference>
<accession>A0A1S1P7T4</accession>
<keyword evidence="5" id="KW-0804">Transcription</keyword>
<comment type="similarity">
    <text evidence="1">Belongs to the LysR transcriptional regulatory family.</text>
</comment>
<dbReference type="InterPro" id="IPR000847">
    <property type="entry name" value="LysR_HTH_N"/>
</dbReference>
<protein>
    <submittedName>
        <fullName evidence="7">LysR family transcriptional regulator</fullName>
    </submittedName>
</protein>
<feature type="domain" description="HTH lysR-type" evidence="6">
    <location>
        <begin position="11"/>
        <end position="68"/>
    </location>
</feature>
<dbReference type="PRINTS" id="PR00039">
    <property type="entry name" value="HTHLYSR"/>
</dbReference>
<keyword evidence="3" id="KW-0805">Transcription regulation</keyword>
<evidence type="ECO:0000256" key="2">
    <source>
        <dbReference type="ARBA" id="ARBA00022458"/>
    </source>
</evidence>
<dbReference type="CDD" id="cd08464">
    <property type="entry name" value="PBP2_DntR_like_2"/>
    <property type="match status" value="1"/>
</dbReference>
<dbReference type="Proteomes" id="UP000180215">
    <property type="component" value="Unassembled WGS sequence"/>
</dbReference>
<dbReference type="Gene3D" id="3.40.190.10">
    <property type="entry name" value="Periplasmic binding protein-like II"/>
    <property type="match status" value="2"/>
</dbReference>
<evidence type="ECO:0000256" key="4">
    <source>
        <dbReference type="ARBA" id="ARBA00023125"/>
    </source>
</evidence>
<sequence>MRIDHVHLSRLDLNLLVALDALLTERSVTRAAGRIGISQSAMSHALARLRTAFSDELLTRGPDGMRPTPRALALIGPVQAALSQIQEITTPPAAFDPATADLTFTLGIPDSTEVLLMPTLIAHLQAVAPGVKLLLHTVDRHRILDDLDTGRVDLGIGVFEQGQTHHKRRTLNKESYLCIFNAELVGVTAPISLDDYVRLPHLLTSLVESAHGVVDDALAKIGRKRVIALTSPRFSVMPFVVRQAPVIATMHARLARFFADSMGLTVSPAPIALPDVSISMIWHTSNDAIPSQRWLRETIIKLRKSDPRPPTDGSHATSD</sequence>
<gene>
    <name evidence="7" type="ORF">BK022_05995</name>
</gene>
<evidence type="ECO:0000313" key="7">
    <source>
        <dbReference type="EMBL" id="OHV17361.1"/>
    </source>
</evidence>
<dbReference type="PANTHER" id="PTHR30118:SF15">
    <property type="entry name" value="TRANSCRIPTIONAL REGULATORY PROTEIN"/>
    <property type="match status" value="1"/>
</dbReference>
<dbReference type="Gene3D" id="1.10.10.10">
    <property type="entry name" value="Winged helix-like DNA-binding domain superfamily/Winged helix DNA-binding domain"/>
    <property type="match status" value="1"/>
</dbReference>
<organism evidence="7 8">
    <name type="scientific">Methylorubrum extorquens</name>
    <name type="common">Methylobacterium dichloromethanicum</name>
    <name type="synonym">Methylobacterium extorquens</name>
    <dbReference type="NCBI Taxonomy" id="408"/>
    <lineage>
        <taxon>Bacteria</taxon>
        <taxon>Pseudomonadati</taxon>
        <taxon>Pseudomonadota</taxon>
        <taxon>Alphaproteobacteria</taxon>
        <taxon>Hyphomicrobiales</taxon>
        <taxon>Methylobacteriaceae</taxon>
        <taxon>Methylorubrum</taxon>
    </lineage>
</organism>
<keyword evidence="2" id="KW-0536">Nodulation</keyword>
<dbReference type="Pfam" id="PF00126">
    <property type="entry name" value="HTH_1"/>
    <property type="match status" value="1"/>
</dbReference>
<evidence type="ECO:0000256" key="1">
    <source>
        <dbReference type="ARBA" id="ARBA00009437"/>
    </source>
</evidence>
<keyword evidence="4" id="KW-0238">DNA-binding</keyword>
<dbReference type="SUPFAM" id="SSF53850">
    <property type="entry name" value="Periplasmic binding protein-like II"/>
    <property type="match status" value="1"/>
</dbReference>
<evidence type="ECO:0000313" key="8">
    <source>
        <dbReference type="Proteomes" id="UP000180215"/>
    </source>
</evidence>
<dbReference type="GO" id="GO:0003677">
    <property type="term" value="F:DNA binding"/>
    <property type="evidence" value="ECO:0007669"/>
    <property type="project" value="UniProtKB-KW"/>
</dbReference>
<evidence type="ECO:0000256" key="5">
    <source>
        <dbReference type="ARBA" id="ARBA00023163"/>
    </source>
</evidence>
<dbReference type="SUPFAM" id="SSF46785">
    <property type="entry name" value="Winged helix' DNA-binding domain"/>
    <property type="match status" value="1"/>
</dbReference>
<dbReference type="InterPro" id="IPR050389">
    <property type="entry name" value="LysR-type_TF"/>
</dbReference>
<name>A0A1S1P7T4_METEX</name>
<dbReference type="AlphaFoldDB" id="A0A1S1P7T4"/>
<proteinExistence type="inferred from homology"/>
<dbReference type="EMBL" id="MNAO01000043">
    <property type="protein sequence ID" value="OHV17361.1"/>
    <property type="molecule type" value="Genomic_DNA"/>
</dbReference>
<dbReference type="InterPro" id="IPR005119">
    <property type="entry name" value="LysR_subst-bd"/>
</dbReference>
<dbReference type="InterPro" id="IPR036388">
    <property type="entry name" value="WH-like_DNA-bd_sf"/>
</dbReference>
<reference evidence="7 8" key="1">
    <citation type="submission" date="2016-10" db="EMBL/GenBank/DDBJ databases">
        <title>Draft genome sequence of Methylobacterium extorquens CP3, a seed endophyte of Crotalaria pumila with plant growth-promoting and metal tolerance properties.</title>
        <authorList>
            <person name="Sanchez-Lopez A.S."/>
            <person name="Van Hamme J.D."/>
            <person name="Thijs S."/>
            <person name="Mcammond B.M."/>
            <person name="Stevens V."/>
            <person name="Gonzalez-Chavez M.D.C."/>
            <person name="Vangronsveld J."/>
        </authorList>
    </citation>
    <scope>NUCLEOTIDE SEQUENCE [LARGE SCALE GENOMIC DNA]</scope>
    <source>
        <strain evidence="7 8">CP3</strain>
    </source>
</reference>
<dbReference type="Pfam" id="PF03466">
    <property type="entry name" value="LysR_substrate"/>
    <property type="match status" value="1"/>
</dbReference>
<dbReference type="PANTHER" id="PTHR30118">
    <property type="entry name" value="HTH-TYPE TRANSCRIPTIONAL REGULATOR LEUO-RELATED"/>
    <property type="match status" value="1"/>
</dbReference>
<dbReference type="GO" id="GO:0003700">
    <property type="term" value="F:DNA-binding transcription factor activity"/>
    <property type="evidence" value="ECO:0007669"/>
    <property type="project" value="InterPro"/>
</dbReference>
<comment type="caution">
    <text evidence="7">The sequence shown here is derived from an EMBL/GenBank/DDBJ whole genome shotgun (WGS) entry which is preliminary data.</text>
</comment>